<keyword evidence="3" id="KW-1185">Reference proteome</keyword>
<dbReference type="InterPro" id="IPR053135">
    <property type="entry name" value="AKR2_Oxidoreductase"/>
</dbReference>
<accession>A0A1E2UVD9</accession>
<dbReference type="PROSITE" id="PS51318">
    <property type="entry name" value="TAT"/>
    <property type="match status" value="1"/>
</dbReference>
<sequence length="311" mass="35044">MKKTDIHFDRRRVLKTMAGIGGLMILPPTRLFAEPATIIKKAIPASGELLPVIGMGTSRTFDSSGDPKQLQNLAKVLKLFFSNGGTMIDSSPMYGSSEEVLGQLLKTETKKSELFSATKVWTSGKESGIRQMENSRQLWGVPGFDLMQIHNLVDWQVHLETLKAMKAADKIRYIGITTSHGRDHDELYQALKQHAFDFVQLSYNIVDREVEQRLLPLARERGIAVIVNRPFARGSLFRKSKGKRLPEWAKEFDCHSWGQFFLKYTVSHPAITCAIPATSKTHHMVDNMGACHGVLPDAKTRLKMAQYFKQI</sequence>
<evidence type="ECO:0000313" key="3">
    <source>
        <dbReference type="Proteomes" id="UP000094849"/>
    </source>
</evidence>
<dbReference type="InterPro" id="IPR036812">
    <property type="entry name" value="NAD(P)_OxRdtase_dom_sf"/>
</dbReference>
<name>A0A1E2UVD9_9GAMM</name>
<dbReference type="Proteomes" id="UP000094849">
    <property type="component" value="Unassembled WGS sequence"/>
</dbReference>
<evidence type="ECO:0000259" key="1">
    <source>
        <dbReference type="Pfam" id="PF00248"/>
    </source>
</evidence>
<protein>
    <submittedName>
        <fullName evidence="2">Aldo/keto reductase</fullName>
    </submittedName>
</protein>
<evidence type="ECO:0000313" key="2">
    <source>
        <dbReference type="EMBL" id="ODB98561.1"/>
    </source>
</evidence>
<dbReference type="STRING" id="1818881.A3196_10000"/>
<feature type="domain" description="NADP-dependent oxidoreductase" evidence="1">
    <location>
        <begin position="53"/>
        <end position="298"/>
    </location>
</feature>
<dbReference type="EMBL" id="LVJZ01000003">
    <property type="protein sequence ID" value="ODB98561.1"/>
    <property type="molecule type" value="Genomic_DNA"/>
</dbReference>
<gene>
    <name evidence="2" type="ORF">A3196_10000</name>
</gene>
<dbReference type="CDD" id="cd19095">
    <property type="entry name" value="AKR_PA4992-like"/>
    <property type="match status" value="1"/>
</dbReference>
<dbReference type="SUPFAM" id="SSF51430">
    <property type="entry name" value="NAD(P)-linked oxidoreductase"/>
    <property type="match status" value="1"/>
</dbReference>
<dbReference type="Pfam" id="PF00248">
    <property type="entry name" value="Aldo_ket_red"/>
    <property type="match status" value="1"/>
</dbReference>
<dbReference type="Gene3D" id="3.20.20.100">
    <property type="entry name" value="NADP-dependent oxidoreductase domain"/>
    <property type="match status" value="1"/>
</dbReference>
<dbReference type="InterPro" id="IPR023210">
    <property type="entry name" value="NADP_OxRdtase_dom"/>
</dbReference>
<proteinExistence type="predicted"/>
<dbReference type="InterPro" id="IPR006311">
    <property type="entry name" value="TAT_signal"/>
</dbReference>
<dbReference type="AlphaFoldDB" id="A0A1E2UVD9"/>
<dbReference type="PANTHER" id="PTHR43312">
    <property type="entry name" value="D-THREO-ALDOSE 1-DEHYDROGENASE"/>
    <property type="match status" value="1"/>
</dbReference>
<comment type="caution">
    <text evidence="2">The sequence shown here is derived from an EMBL/GenBank/DDBJ whole genome shotgun (WGS) entry which is preliminary data.</text>
</comment>
<reference evidence="2 3" key="1">
    <citation type="submission" date="2016-03" db="EMBL/GenBank/DDBJ databases">
        <title>Chemosynthetic sulphur-oxidizing symbionts of marine invertebrate animals are capable of nitrogen fixation.</title>
        <authorList>
            <person name="Petersen J.M."/>
            <person name="Kemper A."/>
            <person name="Gruber-Vodicka H."/>
            <person name="Cardini U."/>
            <person name="Geest Mvander."/>
            <person name="Kleiner M."/>
            <person name="Bulgheresi S."/>
            <person name="Fussmann M."/>
            <person name="Herbold C."/>
            <person name="Seah B.K.B."/>
            <person name="Antony C.Paul."/>
            <person name="Liu D."/>
            <person name="Belitz A."/>
            <person name="Weber M."/>
        </authorList>
    </citation>
    <scope>NUCLEOTIDE SEQUENCE [LARGE SCALE GENOMIC DNA]</scope>
    <source>
        <strain evidence="2">G_D</strain>
    </source>
</reference>
<dbReference type="PANTHER" id="PTHR43312:SF1">
    <property type="entry name" value="NADP-DEPENDENT OXIDOREDUCTASE DOMAIN-CONTAINING PROTEIN"/>
    <property type="match status" value="1"/>
</dbReference>
<organism evidence="2 3">
    <name type="scientific">Candidatus Thiodiazotropha endoloripes</name>
    <dbReference type="NCBI Taxonomy" id="1818881"/>
    <lineage>
        <taxon>Bacteria</taxon>
        <taxon>Pseudomonadati</taxon>
        <taxon>Pseudomonadota</taxon>
        <taxon>Gammaproteobacteria</taxon>
        <taxon>Chromatiales</taxon>
        <taxon>Sedimenticolaceae</taxon>
        <taxon>Candidatus Thiodiazotropha</taxon>
    </lineage>
</organism>
<dbReference type="RefSeq" id="WP_069024918.1">
    <property type="nucleotide sequence ID" value="NZ_LVJZ01000003.1"/>
</dbReference>